<gene>
    <name evidence="4" type="primary">LOC112049767</name>
</gene>
<dbReference type="SUPFAM" id="SSF53474">
    <property type="entry name" value="alpha/beta-Hydrolases"/>
    <property type="match status" value="1"/>
</dbReference>
<feature type="domain" description="Partial AB-hydrolase lipase" evidence="2">
    <location>
        <begin position="105"/>
        <end position="154"/>
    </location>
</feature>
<reference evidence="4" key="1">
    <citation type="submission" date="2025-08" db="UniProtKB">
        <authorList>
            <consortium name="RefSeq"/>
        </authorList>
    </citation>
    <scope>IDENTIFICATION</scope>
</reference>
<evidence type="ECO:0000313" key="4">
    <source>
        <dbReference type="RefSeq" id="XP_023943564.2"/>
    </source>
</evidence>
<dbReference type="Proteomes" id="UP001652582">
    <property type="component" value="Chromosome 12"/>
</dbReference>
<evidence type="ECO:0000259" key="2">
    <source>
        <dbReference type="Pfam" id="PF04083"/>
    </source>
</evidence>
<dbReference type="Gene3D" id="3.40.50.1820">
    <property type="entry name" value="alpha/beta hydrolase"/>
    <property type="match status" value="1"/>
</dbReference>
<dbReference type="InterPro" id="IPR029058">
    <property type="entry name" value="AB_hydrolase_fold"/>
</dbReference>
<dbReference type="GeneID" id="112049767"/>
<keyword evidence="1" id="KW-0732">Signal</keyword>
<protein>
    <submittedName>
        <fullName evidence="4">Lipase 3-like</fullName>
    </submittedName>
</protein>
<organism evidence="3 4">
    <name type="scientific">Bicyclus anynana</name>
    <name type="common">Squinting bush brown butterfly</name>
    <dbReference type="NCBI Taxonomy" id="110368"/>
    <lineage>
        <taxon>Eukaryota</taxon>
        <taxon>Metazoa</taxon>
        <taxon>Ecdysozoa</taxon>
        <taxon>Arthropoda</taxon>
        <taxon>Hexapoda</taxon>
        <taxon>Insecta</taxon>
        <taxon>Pterygota</taxon>
        <taxon>Neoptera</taxon>
        <taxon>Endopterygota</taxon>
        <taxon>Lepidoptera</taxon>
        <taxon>Glossata</taxon>
        <taxon>Ditrysia</taxon>
        <taxon>Papilionoidea</taxon>
        <taxon>Nymphalidae</taxon>
        <taxon>Satyrinae</taxon>
        <taxon>Satyrini</taxon>
        <taxon>Mycalesina</taxon>
        <taxon>Bicyclus</taxon>
    </lineage>
</organism>
<dbReference type="KEGG" id="bany:112049767"/>
<dbReference type="PANTHER" id="PTHR11005">
    <property type="entry name" value="LYSOSOMAL ACID LIPASE-RELATED"/>
    <property type="match status" value="1"/>
</dbReference>
<feature type="chain" id="PRO_5047474586" evidence="1">
    <location>
        <begin position="18"/>
        <end position="460"/>
    </location>
</feature>
<evidence type="ECO:0000313" key="3">
    <source>
        <dbReference type="Proteomes" id="UP001652582"/>
    </source>
</evidence>
<keyword evidence="3" id="KW-1185">Reference proteome</keyword>
<name>A0A6J1N9I4_BICAN</name>
<evidence type="ECO:0000256" key="1">
    <source>
        <dbReference type="SAM" id="SignalP"/>
    </source>
</evidence>
<sequence length="460" mass="51613">MTAIGFTFMVLLVSCHCQVIIPFGSAVSTLMNNRIVQFASQISADVVTNTVGAFTKVPDAISKIVSSFNTFPLLKNKNLLNYADLLVSEYNANVNNEDVMLSIGDLITKYGYPVERHIVRSEDGYNLQMFRIPSNGSVVFLMHGLEGSADDFVLAGPESGLAYLLANEGYDVWMGNARGNKHSRNHEFLSTSEAEFWNFSWHEIGYYDLPAMIDYVLGISKSATLKYIGHSQGTTTFFVMAAEREEYNDKVSLMVALSPVAYMTHVKSPIVRLLSPGTPIIYDVMKHLGVYEFLPDNSLTKALRLLICGVGPFADILCSNFLFLIFGFDLEQLNVTNLPVVMGHMPAGASVKQFAHYGQGVLSGEFRKFDLGAEGNRIKYGSQTPPRYALNRIRVPVSLFYSEEDWLAHPIDVDRLYNELPNAVDIHKVPYENFNHLDFILAKDFKKLIYKRLRKLLSLF</sequence>
<dbReference type="GO" id="GO:0016042">
    <property type="term" value="P:lipid catabolic process"/>
    <property type="evidence" value="ECO:0007669"/>
    <property type="project" value="UniProtKB-KW"/>
</dbReference>
<dbReference type="Pfam" id="PF04083">
    <property type="entry name" value="Abhydro_lipase"/>
    <property type="match status" value="1"/>
</dbReference>
<proteinExistence type="predicted"/>
<dbReference type="RefSeq" id="XP_023943564.2">
    <property type="nucleotide sequence ID" value="XM_024087796.2"/>
</dbReference>
<feature type="signal peptide" evidence="1">
    <location>
        <begin position="1"/>
        <end position="17"/>
    </location>
</feature>
<dbReference type="OrthoDB" id="9974421at2759"/>
<accession>A0A6J1N9I4</accession>
<dbReference type="GO" id="GO:0016787">
    <property type="term" value="F:hydrolase activity"/>
    <property type="evidence" value="ECO:0007669"/>
    <property type="project" value="UniProtKB-KW"/>
</dbReference>
<dbReference type="AlphaFoldDB" id="A0A6J1N9I4"/>
<dbReference type="InterPro" id="IPR006693">
    <property type="entry name" value="AB_hydrolase_lipase"/>
</dbReference>